<evidence type="ECO:0000313" key="1">
    <source>
        <dbReference type="EMBL" id="KAK5081890.1"/>
    </source>
</evidence>
<sequence>MGSEKPLPLSDAFTSAEDYVNSLLDFATSSELLQTLCGGVHILDFFTRSPNLYSVVLPQAWREWFKTQDIMEILELLMQKDLSQFEVSALSQYERGE</sequence>
<gene>
    <name evidence="1" type="ORF">LTR16_008364</name>
</gene>
<organism evidence="1 2">
    <name type="scientific">Cryomyces antarcticus</name>
    <dbReference type="NCBI Taxonomy" id="329879"/>
    <lineage>
        <taxon>Eukaryota</taxon>
        <taxon>Fungi</taxon>
        <taxon>Dikarya</taxon>
        <taxon>Ascomycota</taxon>
        <taxon>Pezizomycotina</taxon>
        <taxon>Dothideomycetes</taxon>
        <taxon>Dothideomycetes incertae sedis</taxon>
        <taxon>Cryomyces</taxon>
    </lineage>
</organism>
<protein>
    <submittedName>
        <fullName evidence="1">Uncharacterized protein</fullName>
    </submittedName>
</protein>
<proteinExistence type="predicted"/>
<dbReference type="EMBL" id="JAVRRA010026588">
    <property type="protein sequence ID" value="KAK5081890.1"/>
    <property type="molecule type" value="Genomic_DNA"/>
</dbReference>
<feature type="non-terminal residue" evidence="1">
    <location>
        <position position="97"/>
    </location>
</feature>
<name>A0ABR0K145_9PEZI</name>
<comment type="caution">
    <text evidence="1">The sequence shown here is derived from an EMBL/GenBank/DDBJ whole genome shotgun (WGS) entry which is preliminary data.</text>
</comment>
<evidence type="ECO:0000313" key="2">
    <source>
        <dbReference type="Proteomes" id="UP001357485"/>
    </source>
</evidence>
<keyword evidence="2" id="KW-1185">Reference proteome</keyword>
<dbReference type="Proteomes" id="UP001357485">
    <property type="component" value="Unassembled WGS sequence"/>
</dbReference>
<accession>A0ABR0K145</accession>
<reference evidence="1 2" key="1">
    <citation type="submission" date="2023-08" db="EMBL/GenBank/DDBJ databases">
        <title>Black Yeasts Isolated from many extreme environments.</title>
        <authorList>
            <person name="Coleine C."/>
            <person name="Stajich J.E."/>
            <person name="Selbmann L."/>
        </authorList>
    </citation>
    <scope>NUCLEOTIDE SEQUENCE [LARGE SCALE GENOMIC DNA]</scope>
    <source>
        <strain evidence="1 2">CCFEE 536</strain>
    </source>
</reference>